<name>A0ABW7HGQ9_9BURK</name>
<evidence type="ECO:0000313" key="2">
    <source>
        <dbReference type="Proteomes" id="UP001606134"/>
    </source>
</evidence>
<accession>A0ABW7HGQ9</accession>
<gene>
    <name evidence="1" type="ORF">ACG04R_20590</name>
</gene>
<reference evidence="1 2" key="1">
    <citation type="submission" date="2024-08" db="EMBL/GenBank/DDBJ databases">
        <authorList>
            <person name="Lu H."/>
        </authorList>
    </citation>
    <scope>NUCLEOTIDE SEQUENCE [LARGE SCALE GENOMIC DNA]</scope>
    <source>
        <strain evidence="1 2">BYS78W</strain>
    </source>
</reference>
<comment type="caution">
    <text evidence="1">The sequence shown here is derived from an EMBL/GenBank/DDBJ whole genome shotgun (WGS) entry which is preliminary data.</text>
</comment>
<keyword evidence="2" id="KW-1185">Reference proteome</keyword>
<sequence>MLLALETAITALLQGSFPALFSGAGAVQIAFDHISWQLDPSSQDPVAGEPGPLDAQDALAFDPAHPNGPFTLTRPPYPGPRRVYLRSPSGELVALSPAELSWDAADPAKFTFTPRPGRLLAVFNQLQVLYGVVAAGTQLKVQYQAALTLTGSTAAQAEQALSLSLAALALNRDALRSGAAYQFAAGGYQVAGTLKTLGFASGTTTGNSHGILLAAELNLLVQRLLGDNEGKPITQVLTPGRPDLAGGGRRVDIDPIVQA</sequence>
<organism evidence="1 2">
    <name type="scientific">Pelomonas candidula</name>
    <dbReference type="NCBI Taxonomy" id="3299025"/>
    <lineage>
        <taxon>Bacteria</taxon>
        <taxon>Pseudomonadati</taxon>
        <taxon>Pseudomonadota</taxon>
        <taxon>Betaproteobacteria</taxon>
        <taxon>Burkholderiales</taxon>
        <taxon>Sphaerotilaceae</taxon>
        <taxon>Roseateles</taxon>
    </lineage>
</organism>
<proteinExistence type="predicted"/>
<dbReference type="EMBL" id="JBIGIC010000011">
    <property type="protein sequence ID" value="MFG6489096.1"/>
    <property type="molecule type" value="Genomic_DNA"/>
</dbReference>
<dbReference type="RefSeq" id="WP_394415269.1">
    <property type="nucleotide sequence ID" value="NZ_JBIGIC010000011.1"/>
</dbReference>
<dbReference type="Proteomes" id="UP001606134">
    <property type="component" value="Unassembled WGS sequence"/>
</dbReference>
<protein>
    <submittedName>
        <fullName evidence="1">Uncharacterized protein</fullName>
    </submittedName>
</protein>
<evidence type="ECO:0000313" key="1">
    <source>
        <dbReference type="EMBL" id="MFG6489096.1"/>
    </source>
</evidence>